<dbReference type="VEuPathDB" id="FungiDB:FOXG_22071"/>
<dbReference type="VEuPathDB" id="FungiDB:FOXG_22205"/>
<dbReference type="Pfam" id="PF12796">
    <property type="entry name" value="Ank_2"/>
    <property type="match status" value="1"/>
</dbReference>
<dbReference type="SUPFAM" id="SSF48403">
    <property type="entry name" value="Ankyrin repeat"/>
    <property type="match status" value="1"/>
</dbReference>
<evidence type="ECO:0000256" key="1">
    <source>
        <dbReference type="SAM" id="MobiDB-lite"/>
    </source>
</evidence>
<feature type="region of interest" description="Disordered" evidence="1">
    <location>
        <begin position="217"/>
        <end position="317"/>
    </location>
</feature>
<protein>
    <submittedName>
        <fullName evidence="3">Uncharacterized protein</fullName>
    </submittedName>
</protein>
<proteinExistence type="predicted"/>
<accession>A0A0J9W6M6</accession>
<reference evidence="3" key="1">
    <citation type="submission" date="2007-04" db="EMBL/GenBank/DDBJ databases">
        <authorList>
            <consortium name="The Broad Institute Genome Sequencing Platform"/>
            <person name="Birren B."/>
            <person name="Lander E."/>
            <person name="Galagan J."/>
            <person name="Nusbaum C."/>
            <person name="Devon K."/>
            <person name="Ma L.-J."/>
            <person name="Jaffe D."/>
            <person name="Butler J."/>
            <person name="Alvarez P."/>
            <person name="Gnerre S."/>
            <person name="Grabherr M."/>
            <person name="Kleber M."/>
            <person name="Mauceli E."/>
            <person name="Brockman W."/>
            <person name="MacCallum I.A."/>
            <person name="Young S."/>
            <person name="LaButti K."/>
            <person name="DeCaprio D."/>
            <person name="Crawford M."/>
            <person name="Koehrsen M."/>
            <person name="Engels R."/>
            <person name="Montgomery P."/>
            <person name="Pearson M."/>
            <person name="Howarth C."/>
            <person name="Larson L."/>
            <person name="White J."/>
            <person name="O'Leary S."/>
            <person name="Kodira C."/>
            <person name="Zeng Q."/>
            <person name="Yandava C."/>
            <person name="Alvarado L."/>
            <person name="Kistler C."/>
            <person name="Shim W.-B."/>
            <person name="Kang S."/>
            <person name="Woloshuk C."/>
        </authorList>
    </citation>
    <scope>NUCLEOTIDE SEQUENCE</scope>
    <source>
        <strain evidence="3">4287</strain>
    </source>
</reference>
<dbReference type="InterPro" id="IPR036770">
    <property type="entry name" value="Ankyrin_rpt-contain_sf"/>
</dbReference>
<reference evidence="3" key="2">
    <citation type="journal article" date="2010" name="Nature">
        <title>Comparative genomics reveals mobile pathogenicity chromosomes in Fusarium.</title>
        <authorList>
            <person name="Ma L.J."/>
            <person name="van der Does H.C."/>
            <person name="Borkovich K.A."/>
            <person name="Coleman J.J."/>
            <person name="Daboussi M.J."/>
            <person name="Di Pietro A."/>
            <person name="Dufresne M."/>
            <person name="Freitag M."/>
            <person name="Grabherr M."/>
            <person name="Henrissat B."/>
            <person name="Houterman P.M."/>
            <person name="Kang S."/>
            <person name="Shim W.B."/>
            <person name="Woloshuk C."/>
            <person name="Xie X."/>
            <person name="Xu J.R."/>
            <person name="Antoniw J."/>
            <person name="Baker S.E."/>
            <person name="Bluhm B.H."/>
            <person name="Breakspear A."/>
            <person name="Brown D.W."/>
            <person name="Butchko R.A."/>
            <person name="Chapman S."/>
            <person name="Coulson R."/>
            <person name="Coutinho P.M."/>
            <person name="Danchin E.G."/>
            <person name="Diener A."/>
            <person name="Gale L.R."/>
            <person name="Gardiner D.M."/>
            <person name="Goff S."/>
            <person name="Hammond-Kosack K.E."/>
            <person name="Hilburn K."/>
            <person name="Hua-Van A."/>
            <person name="Jonkers W."/>
            <person name="Kazan K."/>
            <person name="Kodira C.D."/>
            <person name="Koehrsen M."/>
            <person name="Kumar L."/>
            <person name="Lee Y.H."/>
            <person name="Li L."/>
            <person name="Manners J.M."/>
            <person name="Miranda-Saavedra D."/>
            <person name="Mukherjee M."/>
            <person name="Park G."/>
            <person name="Park J."/>
            <person name="Park S.Y."/>
            <person name="Proctor R.H."/>
            <person name="Regev A."/>
            <person name="Ruiz-Roldan M.C."/>
            <person name="Sain D."/>
            <person name="Sakthikumar S."/>
            <person name="Sykes S."/>
            <person name="Schwartz D.C."/>
            <person name="Turgeon B.G."/>
            <person name="Wapinski I."/>
            <person name="Yoder O."/>
            <person name="Young S."/>
            <person name="Zeng Q."/>
            <person name="Zhou S."/>
            <person name="Galagan J."/>
            <person name="Cuomo C.A."/>
            <person name="Kistler H.C."/>
            <person name="Rep M."/>
        </authorList>
    </citation>
    <scope>NUCLEOTIDE SEQUENCE [LARGE SCALE GENOMIC DNA]</scope>
    <source>
        <strain evidence="3">4287</strain>
    </source>
</reference>
<organism evidence="3 4">
    <name type="scientific">Fusarium oxysporum f. sp. lycopersici (strain 4287 / CBS 123668 / FGSC 9935 / NRRL 34936)</name>
    <name type="common">Fusarium vascular wilt of tomato</name>
    <dbReference type="NCBI Taxonomy" id="426428"/>
    <lineage>
        <taxon>Eukaryota</taxon>
        <taxon>Fungi</taxon>
        <taxon>Dikarya</taxon>
        <taxon>Ascomycota</taxon>
        <taxon>Pezizomycotina</taxon>
        <taxon>Sordariomycetes</taxon>
        <taxon>Hypocreomycetidae</taxon>
        <taxon>Hypocreales</taxon>
        <taxon>Nectriaceae</taxon>
        <taxon>Fusarium</taxon>
        <taxon>Fusarium oxysporum species complex</taxon>
    </lineage>
</organism>
<dbReference type="RefSeq" id="XP_018255895.1">
    <property type="nucleotide sequence ID" value="XM_018402455.1"/>
</dbReference>
<dbReference type="KEGG" id="fox:FOXG_22205"/>
<dbReference type="SMART" id="SM00248">
    <property type="entry name" value="ANK"/>
    <property type="match status" value="2"/>
</dbReference>
<evidence type="ECO:0000313" key="4">
    <source>
        <dbReference type="Proteomes" id="UP000009097"/>
    </source>
</evidence>
<evidence type="ECO:0000313" key="2">
    <source>
        <dbReference type="EMBL" id="KNB17850.1"/>
    </source>
</evidence>
<dbReference type="EMBL" id="DS231725">
    <property type="protein sequence ID" value="KNB18361.1"/>
    <property type="molecule type" value="Genomic_DNA"/>
</dbReference>
<dbReference type="Gene3D" id="1.25.40.20">
    <property type="entry name" value="Ankyrin repeat-containing domain"/>
    <property type="match status" value="1"/>
</dbReference>
<gene>
    <name evidence="2" type="ORF">FOXG_22071</name>
    <name evidence="3" type="ORF">FOXG_22205</name>
</gene>
<evidence type="ECO:0000313" key="3">
    <source>
        <dbReference type="EMBL" id="KNB18361.1"/>
    </source>
</evidence>
<dbReference type="EMBL" id="DS231723">
    <property type="protein sequence ID" value="KNB17850.1"/>
    <property type="molecule type" value="Genomic_DNA"/>
</dbReference>
<feature type="compositionally biased region" description="Basic and acidic residues" evidence="1">
    <location>
        <begin position="296"/>
        <end position="317"/>
    </location>
</feature>
<dbReference type="KEGG" id="fox:FOXG_22071"/>
<dbReference type="Proteomes" id="UP000009097">
    <property type="component" value="Unassembled WGS sequence"/>
</dbReference>
<name>A0A0J9W6M6_FUSO4</name>
<sequence>MALLNPTSFGFPACSITYVHFGSISPTSYDPLRASLYQNYTEEYTCIATLSPLCLAASRGMTEVVRFLVQFDSKDKQRDLSLALFLAIRSGHLETSALLLKKKANPLQPFSANGLHGAAWRGLHEHIRAYTREGDIDPDILDGSSATPVIYAILGIQDEQGAWETINLLFNLGARPWRRFGIQQLSYSQIARRERKMFLVRKLEEWEICLSPTILNTSRESSCMPGEDDDTQPDNEQPHEVLEAKGAPNTIDEASHTGGEDNDVPPDNEGPREDSGTDRGGGSSRNPSCPAGVVHMDNKRPREDSETANETKRARIA</sequence>
<dbReference type="RefSeq" id="XP_018256406.1">
    <property type="nucleotide sequence ID" value="XM_018402603.1"/>
</dbReference>
<dbReference type="InterPro" id="IPR002110">
    <property type="entry name" value="Ankyrin_rpt"/>
</dbReference>
<dbReference type="GeneID" id="28962911"/>
<dbReference type="GeneID" id="28962777"/>
<dbReference type="AlphaFoldDB" id="A0A0J9W6M6"/>
<dbReference type="OrthoDB" id="5076718at2759"/>